<organism evidence="9 10">
    <name type="scientific">Pirellulimonas nuda</name>
    <dbReference type="NCBI Taxonomy" id="2528009"/>
    <lineage>
        <taxon>Bacteria</taxon>
        <taxon>Pseudomonadati</taxon>
        <taxon>Planctomycetota</taxon>
        <taxon>Planctomycetia</taxon>
        <taxon>Pirellulales</taxon>
        <taxon>Lacipirellulaceae</taxon>
        <taxon>Pirellulimonas</taxon>
    </lineage>
</organism>
<evidence type="ECO:0000313" key="9">
    <source>
        <dbReference type="EMBL" id="QDU87181.1"/>
    </source>
</evidence>
<dbReference type="KEGG" id="pnd:Pla175_05370"/>
<keyword evidence="1 9" id="KW-0808">Transferase</keyword>
<dbReference type="EC" id="2.7.7.42" evidence="9"/>
<dbReference type="GO" id="GO:0016874">
    <property type="term" value="F:ligase activity"/>
    <property type="evidence" value="ECO:0007669"/>
    <property type="project" value="UniProtKB-KW"/>
</dbReference>
<keyword evidence="3" id="KW-0547">Nucleotide-binding</keyword>
<feature type="domain" description="Glutamate-ammonia ligase adenylyltransferase repeated" evidence="7">
    <location>
        <begin position="760"/>
        <end position="892"/>
    </location>
</feature>
<dbReference type="OrthoDB" id="9759366at2"/>
<evidence type="ECO:0000259" key="7">
    <source>
        <dbReference type="Pfam" id="PF03710"/>
    </source>
</evidence>
<feature type="domain" description="Glutamate-ammonia ligase adenylyltransferase repeated" evidence="7">
    <location>
        <begin position="630"/>
        <end position="742"/>
    </location>
</feature>
<dbReference type="Gene3D" id="3.30.460.10">
    <property type="entry name" value="Beta Polymerase, domain 2"/>
    <property type="match status" value="2"/>
</dbReference>
<proteinExistence type="predicted"/>
<keyword evidence="10" id="KW-1185">Reference proteome</keyword>
<keyword evidence="4" id="KW-0067">ATP-binding</keyword>
<dbReference type="GO" id="GO:0000820">
    <property type="term" value="P:regulation of glutamine family amino acid metabolic process"/>
    <property type="evidence" value="ECO:0007669"/>
    <property type="project" value="TreeGrafter"/>
</dbReference>
<dbReference type="Proteomes" id="UP000317429">
    <property type="component" value="Chromosome"/>
</dbReference>
<keyword evidence="2 9" id="KW-0548">Nucleotidyltransferase</keyword>
<dbReference type="PANTHER" id="PTHR30621">
    <property type="entry name" value="GLUTAMINE SYNTHETASE ADENYLYLTRANSFERASE"/>
    <property type="match status" value="1"/>
</dbReference>
<dbReference type="InterPro" id="IPR023057">
    <property type="entry name" value="GlnE"/>
</dbReference>
<evidence type="ECO:0000256" key="4">
    <source>
        <dbReference type="ARBA" id="ARBA00022840"/>
    </source>
</evidence>
<keyword evidence="5" id="KW-0460">Magnesium</keyword>
<reference evidence="9 10" key="1">
    <citation type="submission" date="2019-02" db="EMBL/GenBank/DDBJ databases">
        <title>Deep-cultivation of Planctomycetes and their phenomic and genomic characterization uncovers novel biology.</title>
        <authorList>
            <person name="Wiegand S."/>
            <person name="Jogler M."/>
            <person name="Boedeker C."/>
            <person name="Pinto D."/>
            <person name="Vollmers J."/>
            <person name="Rivas-Marin E."/>
            <person name="Kohn T."/>
            <person name="Peeters S.H."/>
            <person name="Heuer A."/>
            <person name="Rast P."/>
            <person name="Oberbeckmann S."/>
            <person name="Bunk B."/>
            <person name="Jeske O."/>
            <person name="Meyerdierks A."/>
            <person name="Storesund J.E."/>
            <person name="Kallscheuer N."/>
            <person name="Luecker S."/>
            <person name="Lage O.M."/>
            <person name="Pohl T."/>
            <person name="Merkel B.J."/>
            <person name="Hornburger P."/>
            <person name="Mueller R.-W."/>
            <person name="Bruemmer F."/>
            <person name="Labrenz M."/>
            <person name="Spormann A.M."/>
            <person name="Op den Camp H."/>
            <person name="Overmann J."/>
            <person name="Amann R."/>
            <person name="Jetten M.S.M."/>
            <person name="Mascher T."/>
            <person name="Medema M.H."/>
            <person name="Devos D.P."/>
            <person name="Kaster A.-K."/>
            <person name="Ovreas L."/>
            <person name="Rohde M."/>
            <person name="Galperin M.Y."/>
            <person name="Jogler C."/>
        </authorList>
    </citation>
    <scope>NUCLEOTIDE SEQUENCE [LARGE SCALE GENOMIC DNA]</scope>
    <source>
        <strain evidence="9 10">Pla175</strain>
    </source>
</reference>
<evidence type="ECO:0000259" key="8">
    <source>
        <dbReference type="Pfam" id="PF08335"/>
    </source>
</evidence>
<dbReference type="InterPro" id="IPR013546">
    <property type="entry name" value="PII_UdlTrfase/GS_AdlTrfase"/>
</dbReference>
<dbReference type="NCBIfam" id="NF008292">
    <property type="entry name" value="PRK11072.1"/>
    <property type="match status" value="1"/>
</dbReference>
<dbReference type="CDD" id="cd05401">
    <property type="entry name" value="NT_GlnE_GlnD_like"/>
    <property type="match status" value="2"/>
</dbReference>
<keyword evidence="9" id="KW-0436">Ligase</keyword>
<accession>A0A518D6U3</accession>
<evidence type="ECO:0000256" key="6">
    <source>
        <dbReference type="ARBA" id="ARBA00023268"/>
    </source>
</evidence>
<dbReference type="SUPFAM" id="SSF81593">
    <property type="entry name" value="Nucleotidyltransferase substrate binding subunit/domain"/>
    <property type="match status" value="2"/>
</dbReference>
<dbReference type="Pfam" id="PF03710">
    <property type="entry name" value="GlnE"/>
    <property type="match status" value="3"/>
</dbReference>
<protein>
    <submittedName>
        <fullName evidence="9">Glutamate-ammonia-ligase adenylyltransferase</fullName>
        <ecNumber evidence="9">2.7.7.42</ecNumber>
    </submittedName>
</protein>
<gene>
    <name evidence="9" type="primary">glnE</name>
    <name evidence="9" type="ORF">Pla175_05370</name>
</gene>
<dbReference type="GO" id="GO:0008882">
    <property type="term" value="F:[glutamate-ammonia-ligase] adenylyltransferase activity"/>
    <property type="evidence" value="ECO:0007669"/>
    <property type="project" value="UniProtKB-EC"/>
</dbReference>
<feature type="domain" description="PII-uridylyltransferase/Glutamine-synthetase adenylyltransferase" evidence="8">
    <location>
        <begin position="924"/>
        <end position="1047"/>
    </location>
</feature>
<dbReference type="EMBL" id="CP036291">
    <property type="protein sequence ID" value="QDU87181.1"/>
    <property type="molecule type" value="Genomic_DNA"/>
</dbReference>
<evidence type="ECO:0000256" key="1">
    <source>
        <dbReference type="ARBA" id="ARBA00022679"/>
    </source>
</evidence>
<dbReference type="InterPro" id="IPR005190">
    <property type="entry name" value="GlnE_rpt_dom"/>
</dbReference>
<sequence length="1059" mass="117588">MDVAELRRLLDDRDAARPLLASMGLRRPKAGHACLVRMADARVPLDLIGTLIGQFSRAAPTLADPDMAWNNFERFLSAARSPVSTAALFEREPESLASLLQLFAASQYVSDLLVIDQECFDLLRMTEGRPVSRELLVEELRGDLLAIDDPRDAMAALRQAKRRETIRIAYGDIVRNQSIEVVARQISFLADAIVEAALAFARRALEQKHGVPRRAGGPDDGQPARYCVLALGKLGGIELNYSSDIDLIPFYGLEGQTDSGRGVTNREFFERLTRELIRLLTEPTELGVAYRVDLRLRPEGASAPLCHSFEQMAAYYDSKGRTWERQAMIKARPIAGDIALGDELLARLDRWVYRRYLSLADITGIKALKRRIENRAEGDGRSPVNVKTGQGGIRDIEFVIQFLQLLNGGALPDVRTGNTLEAIRKLAEVGCLTPQERLLLEENYAMLRKLEHRLQMMHDLQTHTLPADDEDLAKVAVRMGYASANGGAPLDAFRADFAERTTVNRRILDHLLHDAFGDDAEIEPEVDLVNDPDPSEQQIVRVLGRYPFEDVETAYVNLMALATERIRFLSTRRCRHFLASIAPRLLQAIARTPEPDATLVNLARVSDSLGGKAALWELFSAHPPSLKLYVMLCAACPYLAETITSSPGMIDELLDSLIVDRLPSQDAIFAALADLTRGAEELDPILHSFKNAYHLRVGVRDLLGKDDVRDTNASLSDIAEACLRQIVDREYRAQVEKFGVPTIVSPPPSTDGEIILDPLGRDLDSRTGETCGLVILALGKLGGREPNYHSDLDLVFLYEAEGRTVPRRRGAGEGTTNGHFFGELGQRIIRAAARMGPQGKLYEIDVRLRPTGRSGSLAVPIDAFLRYYQGGQAQLWERQALCKARVVYGPPAAAGDVMQAVAEAAYGAPWTPESAHEVREMRLRLEETATPRNLKRGRGGTVDTEFVVQMLQLKHGGLDASVRVPGTLEALDALEAAGYLAADDAAFFRDGYRFQRNIEARIRLMNSIGRHELPTDPRELKKLAFLLGYDDPDALEREALRWFEETRARFEKLVGEAAR</sequence>
<evidence type="ECO:0000256" key="3">
    <source>
        <dbReference type="ARBA" id="ARBA00022741"/>
    </source>
</evidence>
<dbReference type="GO" id="GO:0005524">
    <property type="term" value="F:ATP binding"/>
    <property type="evidence" value="ECO:0007669"/>
    <property type="project" value="UniProtKB-KW"/>
</dbReference>
<dbReference type="InterPro" id="IPR043519">
    <property type="entry name" value="NT_sf"/>
</dbReference>
<dbReference type="Pfam" id="PF08335">
    <property type="entry name" value="GlnD_UR_UTase"/>
    <property type="match status" value="2"/>
</dbReference>
<dbReference type="RefSeq" id="WP_145281088.1">
    <property type="nucleotide sequence ID" value="NZ_CP036291.1"/>
</dbReference>
<feature type="domain" description="PII-uridylyltransferase/Glutamine-synthetase adenylyltransferase" evidence="8">
    <location>
        <begin position="367"/>
        <end position="509"/>
    </location>
</feature>
<feature type="domain" description="Glutamate-ammonia ligase adenylyltransferase repeated" evidence="7">
    <location>
        <begin position="97"/>
        <end position="343"/>
    </location>
</feature>
<evidence type="ECO:0000313" key="10">
    <source>
        <dbReference type="Proteomes" id="UP000317429"/>
    </source>
</evidence>
<keyword evidence="6" id="KW-0511">Multifunctional enzyme</keyword>
<dbReference type="SUPFAM" id="SSF81301">
    <property type="entry name" value="Nucleotidyltransferase"/>
    <property type="match status" value="2"/>
</dbReference>
<dbReference type="PANTHER" id="PTHR30621:SF0">
    <property type="entry name" value="BIFUNCTIONAL GLUTAMINE SYNTHETASE ADENYLYLTRANSFERASE_ADENYLYL-REMOVING ENZYME"/>
    <property type="match status" value="1"/>
</dbReference>
<evidence type="ECO:0000256" key="5">
    <source>
        <dbReference type="ARBA" id="ARBA00022842"/>
    </source>
</evidence>
<evidence type="ECO:0000256" key="2">
    <source>
        <dbReference type="ARBA" id="ARBA00022695"/>
    </source>
</evidence>
<name>A0A518D6U3_9BACT</name>
<dbReference type="GO" id="GO:0005829">
    <property type="term" value="C:cytosol"/>
    <property type="evidence" value="ECO:0007669"/>
    <property type="project" value="TreeGrafter"/>
</dbReference>
<dbReference type="AlphaFoldDB" id="A0A518D6U3"/>
<dbReference type="Gene3D" id="1.20.120.330">
    <property type="entry name" value="Nucleotidyltransferases domain 2"/>
    <property type="match status" value="2"/>
</dbReference>
<dbReference type="Gene3D" id="1.20.120.1510">
    <property type="match status" value="1"/>
</dbReference>